<gene>
    <name evidence="7" type="ORF">CHF27_002795</name>
</gene>
<evidence type="ECO:0000256" key="2">
    <source>
        <dbReference type="ARBA" id="ARBA00022448"/>
    </source>
</evidence>
<organism evidence="7 8">
    <name type="scientific">Romboutsia maritimum</name>
    <dbReference type="NCBI Taxonomy" id="2020948"/>
    <lineage>
        <taxon>Bacteria</taxon>
        <taxon>Bacillati</taxon>
        <taxon>Bacillota</taxon>
        <taxon>Clostridia</taxon>
        <taxon>Peptostreptococcales</taxon>
        <taxon>Peptostreptococcaceae</taxon>
        <taxon>Romboutsia</taxon>
    </lineage>
</organism>
<dbReference type="InterPro" id="IPR047218">
    <property type="entry name" value="YocR/YhdH-like"/>
</dbReference>
<keyword evidence="3 6" id="KW-0812">Transmembrane</keyword>
<dbReference type="NCBIfam" id="NF037979">
    <property type="entry name" value="Na_transp"/>
    <property type="match status" value="1"/>
</dbReference>
<evidence type="ECO:0000313" key="8">
    <source>
        <dbReference type="Proteomes" id="UP000243494"/>
    </source>
</evidence>
<feature type="transmembrane region" description="Helical" evidence="6">
    <location>
        <begin position="222"/>
        <end position="246"/>
    </location>
</feature>
<feature type="transmembrane region" description="Helical" evidence="6">
    <location>
        <begin position="20"/>
        <end position="38"/>
    </location>
</feature>
<dbReference type="InterPro" id="IPR000175">
    <property type="entry name" value="Na/ntran_symport"/>
</dbReference>
<dbReference type="PROSITE" id="PS50267">
    <property type="entry name" value="NA_NEUROTRAN_SYMP_3"/>
    <property type="match status" value="1"/>
</dbReference>
<feature type="transmembrane region" description="Helical" evidence="6">
    <location>
        <begin position="309"/>
        <end position="330"/>
    </location>
</feature>
<keyword evidence="2" id="KW-0813">Transport</keyword>
<feature type="transmembrane region" description="Helical" evidence="6">
    <location>
        <begin position="350"/>
        <end position="370"/>
    </location>
</feature>
<evidence type="ECO:0000256" key="5">
    <source>
        <dbReference type="ARBA" id="ARBA00023136"/>
    </source>
</evidence>
<comment type="subcellular location">
    <subcellularLocation>
        <location evidence="1">Membrane</location>
        <topology evidence="1">Multi-pass membrane protein</topology>
    </subcellularLocation>
</comment>
<dbReference type="Pfam" id="PF00209">
    <property type="entry name" value="SNF"/>
    <property type="match status" value="2"/>
</dbReference>
<keyword evidence="8" id="KW-1185">Reference proteome</keyword>
<dbReference type="EMBL" id="NOJZ02000002">
    <property type="protein sequence ID" value="RDY24585.1"/>
    <property type="molecule type" value="Genomic_DNA"/>
</dbReference>
<keyword evidence="4 6" id="KW-1133">Transmembrane helix</keyword>
<evidence type="ECO:0000313" key="7">
    <source>
        <dbReference type="EMBL" id="RDY24585.1"/>
    </source>
</evidence>
<dbReference type="PANTHER" id="PTHR42948">
    <property type="entry name" value="TRANSPORTER"/>
    <property type="match status" value="1"/>
</dbReference>
<dbReference type="OrthoDB" id="9762833at2"/>
<comment type="caution">
    <text evidence="7">The sequence shown here is derived from an EMBL/GenBank/DDBJ whole genome shotgun (WGS) entry which is preliminary data.</text>
</comment>
<feature type="transmembrane region" description="Helical" evidence="6">
    <location>
        <begin position="50"/>
        <end position="75"/>
    </location>
</feature>
<proteinExistence type="predicted"/>
<feature type="transmembrane region" description="Helical" evidence="6">
    <location>
        <begin position="258"/>
        <end position="282"/>
    </location>
</feature>
<dbReference type="InterPro" id="IPR037272">
    <property type="entry name" value="SNS_sf"/>
</dbReference>
<name>A0A371IVS8_9FIRM</name>
<reference evidence="7 8" key="1">
    <citation type="journal article" date="2017" name="Genome Announc.">
        <title>Draft Genome Sequence of Romboutsia maritimum sp. nov. Strain CCRI-22766(T), Isolated from Coastal Estuarine Mud.</title>
        <authorList>
            <person name="Maheux A.F."/>
            <person name="Boudreau D.K."/>
            <person name="Berube E."/>
            <person name="Boissinot M."/>
            <person name="Raymond F."/>
            <person name="Brodeur S."/>
            <person name="Corbeil J."/>
            <person name="Brightwell G."/>
            <person name="Broda D."/>
            <person name="Omar R.F."/>
            <person name="Bergeron M.G."/>
        </authorList>
    </citation>
    <scope>NUCLEOTIDE SEQUENCE [LARGE SCALE GENOMIC DNA]</scope>
    <source>
        <strain evidence="7 8">CCRI-22766</strain>
    </source>
</reference>
<evidence type="ECO:0000256" key="3">
    <source>
        <dbReference type="ARBA" id="ARBA00022692"/>
    </source>
</evidence>
<sequence>MKNDTKALKSRDLFSNKFGFVISCVGAALGLGNIWMFSYKLGKYGGAAFLIPYFLFVFILGSTGLIGEFTFGRAFKSGSLGAIKKVFKDKNLKGGSIIGAIPTIGLCGVFMFYSIVMGWILKYFFLSITGEISSIHTQTYFDTFAGTNATIVWFLLSVLITLSVVCLGVNKGIENLNKVIMPLLLILFIILTIKSLSLDGSMAGVEYLLKPRWNYLLNIETWVMALGQAFFTVSLNGCGMVVYGSYIDEKFNIPSSALSTAFFDTLAALLASFMIIPAVFAFKLDVAAGPSLLFITVPTIFKSMPYGNFLSILFFLSIIFAAVSSSVNMLEGPVEALISTFNMSRKKASILISSICFILAIPLATSLTNFDNFTNFITIFVSPIGALIVAYVFFYILDSEFILDEINKGCKRKFKINFVYFGRYVFVLVTIVVIILGAVYGGIG</sequence>
<dbReference type="RefSeq" id="WP_095405971.1">
    <property type="nucleotide sequence ID" value="NZ_NOJZ02000002.1"/>
</dbReference>
<dbReference type="Proteomes" id="UP000243494">
    <property type="component" value="Unassembled WGS sequence"/>
</dbReference>
<evidence type="ECO:0000256" key="6">
    <source>
        <dbReference type="SAM" id="Phobius"/>
    </source>
</evidence>
<feature type="transmembrane region" description="Helical" evidence="6">
    <location>
        <begin position="181"/>
        <end position="202"/>
    </location>
</feature>
<dbReference type="PANTHER" id="PTHR42948:SF1">
    <property type="entry name" value="TRANSPORTER"/>
    <property type="match status" value="1"/>
</dbReference>
<evidence type="ECO:0000256" key="1">
    <source>
        <dbReference type="ARBA" id="ARBA00004141"/>
    </source>
</evidence>
<keyword evidence="5 6" id="KW-0472">Membrane</keyword>
<feature type="transmembrane region" description="Helical" evidence="6">
    <location>
        <begin position="96"/>
        <end position="121"/>
    </location>
</feature>
<accession>A0A371IVS8</accession>
<protein>
    <submittedName>
        <fullName evidence="7">Sodium-dependent transporter</fullName>
    </submittedName>
</protein>
<dbReference type="PRINTS" id="PR00176">
    <property type="entry name" value="NANEUSMPORT"/>
</dbReference>
<dbReference type="SUPFAM" id="SSF161070">
    <property type="entry name" value="SNF-like"/>
    <property type="match status" value="1"/>
</dbReference>
<dbReference type="AlphaFoldDB" id="A0A371IVS8"/>
<feature type="transmembrane region" description="Helical" evidence="6">
    <location>
        <begin position="376"/>
        <end position="397"/>
    </location>
</feature>
<feature type="transmembrane region" description="Helical" evidence="6">
    <location>
        <begin position="418"/>
        <end position="443"/>
    </location>
</feature>
<feature type="transmembrane region" description="Helical" evidence="6">
    <location>
        <begin position="151"/>
        <end position="169"/>
    </location>
</feature>
<dbReference type="GO" id="GO:0016020">
    <property type="term" value="C:membrane"/>
    <property type="evidence" value="ECO:0007669"/>
    <property type="project" value="UniProtKB-SubCell"/>
</dbReference>
<dbReference type="CDD" id="cd10336">
    <property type="entry name" value="SLC6sbd_Tyt1-Like"/>
    <property type="match status" value="1"/>
</dbReference>
<evidence type="ECO:0000256" key="4">
    <source>
        <dbReference type="ARBA" id="ARBA00022989"/>
    </source>
</evidence>